<evidence type="ECO:0000259" key="1">
    <source>
        <dbReference type="Pfam" id="PF01882"/>
    </source>
</evidence>
<proteinExistence type="predicted"/>
<dbReference type="Proteomes" id="UP000017819">
    <property type="component" value="Unassembled WGS sequence"/>
</dbReference>
<evidence type="ECO:0000313" key="3">
    <source>
        <dbReference type="Proteomes" id="UP000017819"/>
    </source>
</evidence>
<keyword evidence="3" id="KW-1185">Reference proteome</keyword>
<dbReference type="InterPro" id="IPR002881">
    <property type="entry name" value="DUF58"/>
</dbReference>
<protein>
    <submittedName>
        <fullName evidence="2">Putative conserved membrane protein</fullName>
    </submittedName>
</protein>
<dbReference type="RefSeq" id="WP_023433345.1">
    <property type="nucleotide sequence ID" value="NZ_AWXZ01000039.1"/>
</dbReference>
<reference evidence="2 3" key="1">
    <citation type="journal article" date="2014" name="Genome Announc.">
        <title>Draft Genome Sequence of Lutibaculum baratangense Strain AMV1T, Isolated from a Mud Volcano in Andamans, India.</title>
        <authorList>
            <person name="Singh A."/>
            <person name="Sreenivas A."/>
            <person name="Sathyanarayana Reddy G."/>
            <person name="Pinnaka A.K."/>
            <person name="Shivaji S."/>
        </authorList>
    </citation>
    <scope>NUCLEOTIDE SEQUENCE [LARGE SCALE GENOMIC DNA]</scope>
    <source>
        <strain evidence="2 3">AMV1</strain>
    </source>
</reference>
<accession>V4T9F4</accession>
<feature type="domain" description="DUF58" evidence="1">
    <location>
        <begin position="62"/>
        <end position="263"/>
    </location>
</feature>
<evidence type="ECO:0000313" key="2">
    <source>
        <dbReference type="EMBL" id="ESR23158.1"/>
    </source>
</evidence>
<dbReference type="PATRIC" id="fig|631454.5.peg.3186"/>
<dbReference type="EMBL" id="AWXZ01000039">
    <property type="protein sequence ID" value="ESR23158.1"/>
    <property type="molecule type" value="Genomic_DNA"/>
</dbReference>
<dbReference type="PANTHER" id="PTHR33608">
    <property type="entry name" value="BLL2464 PROTEIN"/>
    <property type="match status" value="1"/>
</dbReference>
<organism evidence="2 3">
    <name type="scientific">Lutibaculum baratangense AMV1</name>
    <dbReference type="NCBI Taxonomy" id="631454"/>
    <lineage>
        <taxon>Bacteria</taxon>
        <taxon>Pseudomonadati</taxon>
        <taxon>Pseudomonadota</taxon>
        <taxon>Alphaproteobacteria</taxon>
        <taxon>Hyphomicrobiales</taxon>
        <taxon>Tepidamorphaceae</taxon>
        <taxon>Lutibaculum</taxon>
    </lineage>
</organism>
<dbReference type="eggNOG" id="COG1721">
    <property type="taxonomic scope" value="Bacteria"/>
</dbReference>
<name>V4T9F4_9HYPH</name>
<dbReference type="Pfam" id="PF01882">
    <property type="entry name" value="DUF58"/>
    <property type="match status" value="1"/>
</dbReference>
<sequence>MAIARPDLDLTPPPATGLLRQASQIAARMPYLVMEARRVSANVSQGLHGRRRPGPGEAFWQFRHFQSGEPASRVDWRRSARDHHLYVREKEWEAAHTVQVHLDRSQSMLFGSGLAPQRKIERAIVLALATLDLMVRGGERVAIAGVTRITGRPDAAERAAEALAHAPLAEDDLPEPTLFRPLSDAVLISDFLSPIDDIEARLRAMGAGRVRGHLLEVLDPAEETFPFSGRTEFQDPETGQTYLAGRAQELREAYRERLQARRQRLRQLSKTLGWSHLVHHTDRPAQEALLALQARLTAASTGLSR</sequence>
<dbReference type="AlphaFoldDB" id="V4T9F4"/>
<dbReference type="STRING" id="631454.N177_3226"/>
<comment type="caution">
    <text evidence="2">The sequence shown here is derived from an EMBL/GenBank/DDBJ whole genome shotgun (WGS) entry which is preliminary data.</text>
</comment>
<dbReference type="PANTHER" id="PTHR33608:SF6">
    <property type="entry name" value="BLL2464 PROTEIN"/>
    <property type="match status" value="1"/>
</dbReference>
<gene>
    <name evidence="2" type="ORF">N177_3226</name>
</gene>